<dbReference type="AlphaFoldDB" id="A0A5B3GCK8"/>
<evidence type="ECO:0000313" key="2">
    <source>
        <dbReference type="Proteomes" id="UP000323567"/>
    </source>
</evidence>
<dbReference type="Proteomes" id="UP000323567">
    <property type="component" value="Unassembled WGS sequence"/>
</dbReference>
<dbReference type="SUPFAM" id="SSF48452">
    <property type="entry name" value="TPR-like"/>
    <property type="match status" value="1"/>
</dbReference>
<comment type="caution">
    <text evidence="1">The sequence shown here is derived from an EMBL/GenBank/DDBJ whole genome shotgun (WGS) entry which is preliminary data.</text>
</comment>
<proteinExistence type="predicted"/>
<dbReference type="InterPro" id="IPR011990">
    <property type="entry name" value="TPR-like_helical_dom_sf"/>
</dbReference>
<dbReference type="Gene3D" id="1.25.40.10">
    <property type="entry name" value="Tetratricopeptide repeat domain"/>
    <property type="match status" value="1"/>
</dbReference>
<accession>A0A5B3GCK8</accession>
<sequence length="426" mass="47438">MAQQDFSDPKYAVWGDTPQEREQNILNSNFLKESLDNKDYNAAAHYLKELLDKCPKASQNTFVRGITLYKNKIARAKSIAEKNTYTDSLMIVYDLRNEYFGDHPKYGTPYILDRKAREHLMYKPADRKGIREAFRAAIEAGGDNTDPETVVAYFSNLCDDYRNTDEVMPDEIIAEYDRLTPFFEKNPAAAEYKSQFDAAFGLSGAASCENLERLFKGKLAAAPDDEALLSQAVALMSRAKCDGDFYFSIAEKYYQVKPSSETAMFLAQAFQNKKDYVKAKTYLNEALDVEKDPAERQKLLVRIALVGLVSNDIPGAAAAARQARDLDPEDGVPYFILAQCYASSAGSCGGFAGLATYWAAYDTMAKAVELLPADSEYMEHAKSSLGKFRSVFPSSEECFFNELQEGARYTVTCGTAAGITTTVRAR</sequence>
<dbReference type="EMBL" id="VVXK01000004">
    <property type="protein sequence ID" value="KAA2371294.1"/>
    <property type="molecule type" value="Genomic_DNA"/>
</dbReference>
<evidence type="ECO:0000313" key="1">
    <source>
        <dbReference type="EMBL" id="KAA2371294.1"/>
    </source>
</evidence>
<gene>
    <name evidence="1" type="ORF">F2Y13_04295</name>
</gene>
<reference evidence="1 2" key="1">
    <citation type="journal article" date="2019" name="Nat. Med.">
        <title>A library of human gut bacterial isolates paired with longitudinal multiomics data enables mechanistic microbiome research.</title>
        <authorList>
            <person name="Poyet M."/>
            <person name="Groussin M."/>
            <person name="Gibbons S.M."/>
            <person name="Avila-Pacheco J."/>
            <person name="Jiang X."/>
            <person name="Kearney S.M."/>
            <person name="Perrotta A.R."/>
            <person name="Berdy B."/>
            <person name="Zhao S."/>
            <person name="Lieberman T.D."/>
            <person name="Swanson P.K."/>
            <person name="Smith M."/>
            <person name="Roesemann S."/>
            <person name="Alexander J.E."/>
            <person name="Rich S.A."/>
            <person name="Livny J."/>
            <person name="Vlamakis H."/>
            <person name="Clish C."/>
            <person name="Bullock K."/>
            <person name="Deik A."/>
            <person name="Scott J."/>
            <person name="Pierce K.A."/>
            <person name="Xavier R.J."/>
            <person name="Alm E.J."/>
        </authorList>
    </citation>
    <scope>NUCLEOTIDE SEQUENCE [LARGE SCALE GENOMIC DNA]</scope>
    <source>
        <strain evidence="1 2">BIOML-A2</strain>
    </source>
</reference>
<protein>
    <submittedName>
        <fullName evidence="1">Enzyme of heme biosynthesis</fullName>
    </submittedName>
</protein>
<organism evidence="1 2">
    <name type="scientific">Alistipes shahii</name>
    <dbReference type="NCBI Taxonomy" id="328814"/>
    <lineage>
        <taxon>Bacteria</taxon>
        <taxon>Pseudomonadati</taxon>
        <taxon>Bacteroidota</taxon>
        <taxon>Bacteroidia</taxon>
        <taxon>Bacteroidales</taxon>
        <taxon>Rikenellaceae</taxon>
        <taxon>Alistipes</taxon>
    </lineage>
</organism>
<name>A0A5B3GCK8_9BACT</name>